<evidence type="ECO:0000313" key="3">
    <source>
        <dbReference type="Proteomes" id="UP001501175"/>
    </source>
</evidence>
<keyword evidence="1" id="KW-0812">Transmembrane</keyword>
<gene>
    <name evidence="2" type="ORF">GCM10023189_17020</name>
</gene>
<dbReference type="EMBL" id="BAABHD010000022">
    <property type="protein sequence ID" value="GAA4452889.1"/>
    <property type="molecule type" value="Genomic_DNA"/>
</dbReference>
<name>A0ABP8MMJ6_9BACT</name>
<proteinExistence type="predicted"/>
<protein>
    <recommendedName>
        <fullName evidence="4">DUF4230 domain-containing protein</fullName>
    </recommendedName>
</protein>
<evidence type="ECO:0000256" key="1">
    <source>
        <dbReference type="SAM" id="Phobius"/>
    </source>
</evidence>
<dbReference type="RefSeq" id="WP_345242531.1">
    <property type="nucleotide sequence ID" value="NZ_BAABHD010000022.1"/>
</dbReference>
<feature type="transmembrane region" description="Helical" evidence="1">
    <location>
        <begin position="6"/>
        <end position="24"/>
    </location>
</feature>
<evidence type="ECO:0000313" key="2">
    <source>
        <dbReference type="EMBL" id="GAA4452889.1"/>
    </source>
</evidence>
<dbReference type="Pfam" id="PF14014">
    <property type="entry name" value="DUF4230"/>
    <property type="match status" value="1"/>
</dbReference>
<dbReference type="InterPro" id="IPR025324">
    <property type="entry name" value="DUF4230"/>
</dbReference>
<accession>A0ABP8MMJ6</accession>
<keyword evidence="1" id="KW-1133">Transmembrane helix</keyword>
<sequence length="228" mass="26313">MDFTTIFLLLLTGGAGGATIAFLLKRRAGVTQVRSDVTLLLERIEKVFKVVMAEGYFSEIFNYQDQKKIFYLLDDPKKAIIIAKAKVLVGFDFSKVRFRQPQPGEKKLIIEYFPEPEVLSIDTDYKFYDIFPGLLNHFSSEDYTKILDEAKQAMHERALQSDLPRIANNQIQYMIYQLSDSMGWQLELPEKEQKKLEALTRYDDLKADPKYLPELGSGHENPDKQNNS</sequence>
<keyword evidence="3" id="KW-1185">Reference proteome</keyword>
<evidence type="ECO:0008006" key="4">
    <source>
        <dbReference type="Google" id="ProtNLM"/>
    </source>
</evidence>
<organism evidence="2 3">
    <name type="scientific">Nibrella saemangeumensis</name>
    <dbReference type="NCBI Taxonomy" id="1084526"/>
    <lineage>
        <taxon>Bacteria</taxon>
        <taxon>Pseudomonadati</taxon>
        <taxon>Bacteroidota</taxon>
        <taxon>Cytophagia</taxon>
        <taxon>Cytophagales</taxon>
        <taxon>Spirosomataceae</taxon>
        <taxon>Nibrella</taxon>
    </lineage>
</organism>
<dbReference type="Proteomes" id="UP001501175">
    <property type="component" value="Unassembled WGS sequence"/>
</dbReference>
<comment type="caution">
    <text evidence="2">The sequence shown here is derived from an EMBL/GenBank/DDBJ whole genome shotgun (WGS) entry which is preliminary data.</text>
</comment>
<keyword evidence="1" id="KW-0472">Membrane</keyword>
<reference evidence="3" key="1">
    <citation type="journal article" date="2019" name="Int. J. Syst. Evol. Microbiol.">
        <title>The Global Catalogue of Microorganisms (GCM) 10K type strain sequencing project: providing services to taxonomists for standard genome sequencing and annotation.</title>
        <authorList>
            <consortium name="The Broad Institute Genomics Platform"/>
            <consortium name="The Broad Institute Genome Sequencing Center for Infectious Disease"/>
            <person name="Wu L."/>
            <person name="Ma J."/>
        </authorList>
    </citation>
    <scope>NUCLEOTIDE SEQUENCE [LARGE SCALE GENOMIC DNA]</scope>
    <source>
        <strain evidence="3">JCM 17927</strain>
    </source>
</reference>